<reference evidence="1 2" key="1">
    <citation type="submission" date="2024-04" db="EMBL/GenBank/DDBJ databases">
        <title>Tritrichomonas musculus Genome.</title>
        <authorList>
            <person name="Alves-Ferreira E."/>
            <person name="Grigg M."/>
            <person name="Lorenzi H."/>
            <person name="Galac M."/>
        </authorList>
    </citation>
    <scope>NUCLEOTIDE SEQUENCE [LARGE SCALE GENOMIC DNA]</scope>
    <source>
        <strain evidence="1 2">EAF2021</strain>
    </source>
</reference>
<dbReference type="Proteomes" id="UP001470230">
    <property type="component" value="Unassembled WGS sequence"/>
</dbReference>
<dbReference type="Pfam" id="PF13306">
    <property type="entry name" value="LRR_5"/>
    <property type="match status" value="3"/>
</dbReference>
<name>A0ABR2HMJ0_9EUKA</name>
<organism evidence="1 2">
    <name type="scientific">Tritrichomonas musculus</name>
    <dbReference type="NCBI Taxonomy" id="1915356"/>
    <lineage>
        <taxon>Eukaryota</taxon>
        <taxon>Metamonada</taxon>
        <taxon>Parabasalia</taxon>
        <taxon>Tritrichomonadida</taxon>
        <taxon>Tritrichomonadidae</taxon>
        <taxon>Tritrichomonas</taxon>
    </lineage>
</organism>
<evidence type="ECO:0000313" key="2">
    <source>
        <dbReference type="Proteomes" id="UP001470230"/>
    </source>
</evidence>
<dbReference type="Gene3D" id="3.80.10.10">
    <property type="entry name" value="Ribonuclease Inhibitor"/>
    <property type="match status" value="4"/>
</dbReference>
<sequence>MTHVDHNGISYEIKQGNYTASVIGLTEKTPNVEIPKNIEYDNNVYVITSISNSAFENNGYIKSVSFPPDSMLSLIASKAFSGSILESITIPKMVKIIEREAFYSCKCLQKIIFQENSELRFIDQSAFHETKISEITIPSKVQQIGNSVFYSCRNLQKIIFPEDSELRLIDQYAFCRTKINEIAIPPKVQQIGSYAFSNCSNLQKVTFQENSILRLIDQHSFYETKITEIVIPSTVQQIGSSAFSGCKSLQTITFQENSELRLIDDHAFYYTKITEITIPSKVHHIGSYAFHYCSNLQKINFQENSQLRVIGNYAFASAQIDQITIQSHISALQDNSLCGLPEITNIIIAPENKHFKFDNNMLFYRREEDEESPFDVLFYVPQKVEKIVIPTFVKVINKSAFEGCKNLKYLEITKGSKLEFMCNDQFKDCCLETIIVPSNLINSPGFLCYSEAIKEIVIVDDEVEIDKLNFSLFPNLNQISYPNARTIKIERGINSLSMRNFRKFE</sequence>
<evidence type="ECO:0008006" key="3">
    <source>
        <dbReference type="Google" id="ProtNLM"/>
    </source>
</evidence>
<protein>
    <recommendedName>
        <fullName evidence="3">Surface antigen BspA-like</fullName>
    </recommendedName>
</protein>
<gene>
    <name evidence="1" type="ORF">M9Y10_018476</name>
</gene>
<dbReference type="PANTHER" id="PTHR45661:SF3">
    <property type="entry name" value="IG-LIKE DOMAIN-CONTAINING PROTEIN"/>
    <property type="match status" value="1"/>
</dbReference>
<accession>A0ABR2HMJ0</accession>
<dbReference type="InterPro" id="IPR026906">
    <property type="entry name" value="LRR_5"/>
</dbReference>
<dbReference type="InterPro" id="IPR053139">
    <property type="entry name" value="Surface_bspA-like"/>
</dbReference>
<dbReference type="SUPFAM" id="SSF52058">
    <property type="entry name" value="L domain-like"/>
    <property type="match status" value="1"/>
</dbReference>
<dbReference type="PANTHER" id="PTHR45661">
    <property type="entry name" value="SURFACE ANTIGEN"/>
    <property type="match status" value="1"/>
</dbReference>
<keyword evidence="2" id="KW-1185">Reference proteome</keyword>
<evidence type="ECO:0000313" key="1">
    <source>
        <dbReference type="EMBL" id="KAK8849887.1"/>
    </source>
</evidence>
<dbReference type="EMBL" id="JAPFFF010000025">
    <property type="protein sequence ID" value="KAK8849887.1"/>
    <property type="molecule type" value="Genomic_DNA"/>
</dbReference>
<proteinExistence type="predicted"/>
<comment type="caution">
    <text evidence="1">The sequence shown here is derived from an EMBL/GenBank/DDBJ whole genome shotgun (WGS) entry which is preliminary data.</text>
</comment>
<dbReference type="InterPro" id="IPR032675">
    <property type="entry name" value="LRR_dom_sf"/>
</dbReference>